<feature type="compositionally biased region" description="Low complexity" evidence="1">
    <location>
        <begin position="20"/>
        <end position="31"/>
    </location>
</feature>
<dbReference type="AlphaFoldDB" id="A0A4C1XWR1"/>
<sequence length="198" mass="21640">MSPALRNRRVRRQKSRPTTGAGAASGAAGAPSPCSAWKFFPIFKLVANKTPATELRTKDSRNLFTWTSTIKKTSRSENKLDDEPETLFRPTLIHNYKWDEGLVDMRPRSFHAPSKFLLCPVTGALALPPPSGSSFMGTSTSLVIGHHMFGGNESHARAVMFFAVRACAARPALVEMRFAAPPACGCFVPKDFADETLL</sequence>
<name>A0A4C1XWR1_EUMVA</name>
<proteinExistence type="predicted"/>
<comment type="caution">
    <text evidence="2">The sequence shown here is derived from an EMBL/GenBank/DDBJ whole genome shotgun (WGS) entry which is preliminary data.</text>
</comment>
<reference evidence="2 3" key="1">
    <citation type="journal article" date="2019" name="Commun. Biol.">
        <title>The bagworm genome reveals a unique fibroin gene that provides high tensile strength.</title>
        <authorList>
            <person name="Kono N."/>
            <person name="Nakamura H."/>
            <person name="Ohtoshi R."/>
            <person name="Tomita M."/>
            <person name="Numata K."/>
            <person name="Arakawa K."/>
        </authorList>
    </citation>
    <scope>NUCLEOTIDE SEQUENCE [LARGE SCALE GENOMIC DNA]</scope>
</reference>
<protein>
    <submittedName>
        <fullName evidence="2">Uncharacterized protein</fullName>
    </submittedName>
</protein>
<dbReference type="EMBL" id="BGZK01000963">
    <property type="protein sequence ID" value="GBP66667.1"/>
    <property type="molecule type" value="Genomic_DNA"/>
</dbReference>
<feature type="region of interest" description="Disordered" evidence="1">
    <location>
        <begin position="1"/>
        <end position="31"/>
    </location>
</feature>
<evidence type="ECO:0000313" key="3">
    <source>
        <dbReference type="Proteomes" id="UP000299102"/>
    </source>
</evidence>
<gene>
    <name evidence="2" type="ORF">EVAR_50492_1</name>
</gene>
<evidence type="ECO:0000256" key="1">
    <source>
        <dbReference type="SAM" id="MobiDB-lite"/>
    </source>
</evidence>
<keyword evidence="3" id="KW-1185">Reference proteome</keyword>
<accession>A0A4C1XWR1</accession>
<dbReference type="Proteomes" id="UP000299102">
    <property type="component" value="Unassembled WGS sequence"/>
</dbReference>
<evidence type="ECO:0000313" key="2">
    <source>
        <dbReference type="EMBL" id="GBP66667.1"/>
    </source>
</evidence>
<organism evidence="2 3">
    <name type="scientific">Eumeta variegata</name>
    <name type="common">Bagworm moth</name>
    <name type="synonym">Eumeta japonica</name>
    <dbReference type="NCBI Taxonomy" id="151549"/>
    <lineage>
        <taxon>Eukaryota</taxon>
        <taxon>Metazoa</taxon>
        <taxon>Ecdysozoa</taxon>
        <taxon>Arthropoda</taxon>
        <taxon>Hexapoda</taxon>
        <taxon>Insecta</taxon>
        <taxon>Pterygota</taxon>
        <taxon>Neoptera</taxon>
        <taxon>Endopterygota</taxon>
        <taxon>Lepidoptera</taxon>
        <taxon>Glossata</taxon>
        <taxon>Ditrysia</taxon>
        <taxon>Tineoidea</taxon>
        <taxon>Psychidae</taxon>
        <taxon>Oiketicinae</taxon>
        <taxon>Eumeta</taxon>
    </lineage>
</organism>
<feature type="compositionally biased region" description="Basic residues" evidence="1">
    <location>
        <begin position="1"/>
        <end position="15"/>
    </location>
</feature>